<dbReference type="SUPFAM" id="SSF57667">
    <property type="entry name" value="beta-beta-alpha zinc fingers"/>
    <property type="match status" value="1"/>
</dbReference>
<evidence type="ECO:0000256" key="1">
    <source>
        <dbReference type="ARBA" id="ARBA00022723"/>
    </source>
</evidence>
<keyword evidence="4" id="KW-0862">Zinc</keyword>
<evidence type="ECO:0000256" key="2">
    <source>
        <dbReference type="ARBA" id="ARBA00022737"/>
    </source>
</evidence>
<name>A0AAV2R988_MEGNR</name>
<organism evidence="7 8">
    <name type="scientific">Meganyctiphanes norvegica</name>
    <name type="common">Northern krill</name>
    <name type="synonym">Thysanopoda norvegica</name>
    <dbReference type="NCBI Taxonomy" id="48144"/>
    <lineage>
        <taxon>Eukaryota</taxon>
        <taxon>Metazoa</taxon>
        <taxon>Ecdysozoa</taxon>
        <taxon>Arthropoda</taxon>
        <taxon>Crustacea</taxon>
        <taxon>Multicrustacea</taxon>
        <taxon>Malacostraca</taxon>
        <taxon>Eumalacostraca</taxon>
        <taxon>Eucarida</taxon>
        <taxon>Euphausiacea</taxon>
        <taxon>Euphausiidae</taxon>
        <taxon>Meganyctiphanes</taxon>
    </lineage>
</organism>
<keyword evidence="2" id="KW-0677">Repeat</keyword>
<comment type="caution">
    <text evidence="7">The sequence shown here is derived from an EMBL/GenBank/DDBJ whole genome shotgun (WGS) entry which is preliminary data.</text>
</comment>
<dbReference type="InterPro" id="IPR013087">
    <property type="entry name" value="Znf_C2H2_type"/>
</dbReference>
<evidence type="ECO:0000256" key="5">
    <source>
        <dbReference type="PROSITE-ProRule" id="PRU00042"/>
    </source>
</evidence>
<evidence type="ECO:0000256" key="3">
    <source>
        <dbReference type="ARBA" id="ARBA00022771"/>
    </source>
</evidence>
<reference evidence="7 8" key="1">
    <citation type="submission" date="2024-05" db="EMBL/GenBank/DDBJ databases">
        <authorList>
            <person name="Wallberg A."/>
        </authorList>
    </citation>
    <scope>NUCLEOTIDE SEQUENCE [LARGE SCALE GENOMIC DNA]</scope>
</reference>
<feature type="non-terminal residue" evidence="7">
    <location>
        <position position="153"/>
    </location>
</feature>
<dbReference type="InterPro" id="IPR036236">
    <property type="entry name" value="Znf_C2H2_sf"/>
</dbReference>
<sequence length="153" mass="18181">MSRNHERVDTHKSHLMLKKSMNQYIDLEIKEEIEDIKETVPSQNGKVLVKEELEFQEEISLTQNYEMPVKEEIEVYEQPVPKQDAEIQVKEETRVQLNNINQCRHSYKDSPQKPILIHMRTYLGEKPFHCNQCDKTFSNKSSLLIHKKTQNNE</sequence>
<dbReference type="GO" id="GO:0008270">
    <property type="term" value="F:zinc ion binding"/>
    <property type="evidence" value="ECO:0007669"/>
    <property type="project" value="UniProtKB-KW"/>
</dbReference>
<protein>
    <recommendedName>
        <fullName evidence="6">C2H2-type domain-containing protein</fullName>
    </recommendedName>
</protein>
<dbReference type="EMBL" id="CAXKWB010018328">
    <property type="protein sequence ID" value="CAL4120721.1"/>
    <property type="molecule type" value="Genomic_DNA"/>
</dbReference>
<gene>
    <name evidence="7" type="ORF">MNOR_LOCUS22102</name>
</gene>
<dbReference type="AlphaFoldDB" id="A0AAV2R988"/>
<dbReference type="FunFam" id="3.30.160.60:FF:000029">
    <property type="entry name" value="GLI family zinc finger 4"/>
    <property type="match status" value="1"/>
</dbReference>
<evidence type="ECO:0000256" key="4">
    <source>
        <dbReference type="ARBA" id="ARBA00022833"/>
    </source>
</evidence>
<evidence type="ECO:0000313" key="8">
    <source>
        <dbReference type="Proteomes" id="UP001497623"/>
    </source>
</evidence>
<keyword evidence="1" id="KW-0479">Metal-binding</keyword>
<dbReference type="PROSITE" id="PS50157">
    <property type="entry name" value="ZINC_FINGER_C2H2_2"/>
    <property type="match status" value="1"/>
</dbReference>
<evidence type="ECO:0000259" key="6">
    <source>
        <dbReference type="PROSITE" id="PS50157"/>
    </source>
</evidence>
<feature type="domain" description="C2H2-type" evidence="6">
    <location>
        <begin position="128"/>
        <end position="153"/>
    </location>
</feature>
<keyword evidence="8" id="KW-1185">Reference proteome</keyword>
<dbReference type="Proteomes" id="UP001497623">
    <property type="component" value="Unassembled WGS sequence"/>
</dbReference>
<proteinExistence type="predicted"/>
<keyword evidence="3 5" id="KW-0863">Zinc-finger</keyword>
<accession>A0AAV2R988</accession>
<evidence type="ECO:0000313" key="7">
    <source>
        <dbReference type="EMBL" id="CAL4120721.1"/>
    </source>
</evidence>
<dbReference type="Gene3D" id="3.30.160.60">
    <property type="entry name" value="Classic Zinc Finger"/>
    <property type="match status" value="1"/>
</dbReference>